<name>A0A166AJE7_EXIGL</name>
<dbReference type="AlphaFoldDB" id="A0A166AJE7"/>
<dbReference type="Pfam" id="PF00651">
    <property type="entry name" value="BTB"/>
    <property type="match status" value="1"/>
</dbReference>
<dbReference type="Proteomes" id="UP000077266">
    <property type="component" value="Unassembled WGS sequence"/>
</dbReference>
<dbReference type="InterPro" id="IPR011333">
    <property type="entry name" value="SKP1/BTB/POZ_sf"/>
</dbReference>
<dbReference type="EMBL" id="KV426008">
    <property type="protein sequence ID" value="KZV92459.1"/>
    <property type="molecule type" value="Genomic_DNA"/>
</dbReference>
<keyword evidence="3" id="KW-1185">Reference proteome</keyword>
<sequence>MNCAICSCSPVTRCDEFWFNDGNLVLQVQHTQYKVHRSLMSNRSDFFRDMLTLPCTTEGTEAAPLFLPDVGERHFTVFLKFLYSQWGDDLKFTTDNWMYVVRVAHRFQFTSALRVAMGKCDDEEPDTKLYWAEQLGLAEWEVPARRAAVLAFDLNLAELSTDLPAYMAIWIKIYRAREAVAHARLANLRRCVKVRDARNQVTCQHLIAALGVTLPRTSRQYLKATFDAAIAEGSSCKECMTFKTLTQESLLSWLPKEEDEFRIIDESWCPPSRADKSRKLDSLC</sequence>
<evidence type="ECO:0000259" key="1">
    <source>
        <dbReference type="PROSITE" id="PS50097"/>
    </source>
</evidence>
<accession>A0A166AJE7</accession>
<protein>
    <recommendedName>
        <fullName evidence="1">BTB domain-containing protein</fullName>
    </recommendedName>
</protein>
<reference evidence="2 3" key="1">
    <citation type="journal article" date="2016" name="Mol. Biol. Evol.">
        <title>Comparative Genomics of Early-Diverging Mushroom-Forming Fungi Provides Insights into the Origins of Lignocellulose Decay Capabilities.</title>
        <authorList>
            <person name="Nagy L.G."/>
            <person name="Riley R."/>
            <person name="Tritt A."/>
            <person name="Adam C."/>
            <person name="Daum C."/>
            <person name="Floudas D."/>
            <person name="Sun H."/>
            <person name="Yadav J.S."/>
            <person name="Pangilinan J."/>
            <person name="Larsson K.H."/>
            <person name="Matsuura K."/>
            <person name="Barry K."/>
            <person name="Labutti K."/>
            <person name="Kuo R."/>
            <person name="Ohm R.A."/>
            <person name="Bhattacharya S.S."/>
            <person name="Shirouzu T."/>
            <person name="Yoshinaga Y."/>
            <person name="Martin F.M."/>
            <person name="Grigoriev I.V."/>
            <person name="Hibbett D.S."/>
        </authorList>
    </citation>
    <scope>NUCLEOTIDE SEQUENCE [LARGE SCALE GENOMIC DNA]</scope>
    <source>
        <strain evidence="2 3">HHB12029</strain>
    </source>
</reference>
<evidence type="ECO:0000313" key="3">
    <source>
        <dbReference type="Proteomes" id="UP000077266"/>
    </source>
</evidence>
<dbReference type="SMART" id="SM00225">
    <property type="entry name" value="BTB"/>
    <property type="match status" value="1"/>
</dbReference>
<evidence type="ECO:0000313" key="2">
    <source>
        <dbReference type="EMBL" id="KZV92459.1"/>
    </source>
</evidence>
<proteinExistence type="predicted"/>
<dbReference type="CDD" id="cd18186">
    <property type="entry name" value="BTB_POZ_ZBTB_KLHL-like"/>
    <property type="match status" value="1"/>
</dbReference>
<organism evidence="2 3">
    <name type="scientific">Exidia glandulosa HHB12029</name>
    <dbReference type="NCBI Taxonomy" id="1314781"/>
    <lineage>
        <taxon>Eukaryota</taxon>
        <taxon>Fungi</taxon>
        <taxon>Dikarya</taxon>
        <taxon>Basidiomycota</taxon>
        <taxon>Agaricomycotina</taxon>
        <taxon>Agaricomycetes</taxon>
        <taxon>Auriculariales</taxon>
        <taxon>Exidiaceae</taxon>
        <taxon>Exidia</taxon>
    </lineage>
</organism>
<dbReference type="SUPFAM" id="SSF54695">
    <property type="entry name" value="POZ domain"/>
    <property type="match status" value="1"/>
</dbReference>
<dbReference type="Gene3D" id="3.30.710.10">
    <property type="entry name" value="Potassium Channel Kv1.1, Chain A"/>
    <property type="match status" value="1"/>
</dbReference>
<dbReference type="InterPro" id="IPR000210">
    <property type="entry name" value="BTB/POZ_dom"/>
</dbReference>
<dbReference type="PROSITE" id="PS50097">
    <property type="entry name" value="BTB"/>
    <property type="match status" value="1"/>
</dbReference>
<feature type="domain" description="BTB" evidence="1">
    <location>
        <begin position="22"/>
        <end position="84"/>
    </location>
</feature>
<dbReference type="STRING" id="1314781.A0A166AJE7"/>
<dbReference type="OrthoDB" id="2752332at2759"/>
<gene>
    <name evidence="2" type="ORF">EXIGLDRAFT_836458</name>
</gene>
<dbReference type="InParanoid" id="A0A166AJE7"/>